<evidence type="ECO:0000313" key="2">
    <source>
        <dbReference type="Proteomes" id="UP001221411"/>
    </source>
</evidence>
<sequence length="53" mass="5760">MVDKLDVARALREIGALLRCKGESSFKVQAYENGSAAVEAISRTSFGWSRRGA</sequence>
<dbReference type="EMBL" id="JAQNDO010000001">
    <property type="protein sequence ID" value="MDC0747967.1"/>
    <property type="molecule type" value="Genomic_DNA"/>
</dbReference>
<name>A0ABT5F3A5_9BACT</name>
<gene>
    <name evidence="1" type="ORF">POL67_41940</name>
</gene>
<accession>A0ABT5F3A5</accession>
<dbReference type="InterPro" id="IPR027421">
    <property type="entry name" value="DNA_pol_lamdba_lyase_dom_sf"/>
</dbReference>
<dbReference type="Proteomes" id="UP001221411">
    <property type="component" value="Unassembled WGS sequence"/>
</dbReference>
<dbReference type="RefSeq" id="WP_271926710.1">
    <property type="nucleotide sequence ID" value="NZ_JAQNDO010000001.1"/>
</dbReference>
<proteinExistence type="predicted"/>
<protein>
    <submittedName>
        <fullName evidence="1">Helix-hairpin-helix domain-containing protein</fullName>
    </submittedName>
</protein>
<evidence type="ECO:0000313" key="1">
    <source>
        <dbReference type="EMBL" id="MDC0747967.1"/>
    </source>
</evidence>
<reference evidence="1 2" key="1">
    <citation type="submission" date="2022-11" db="EMBL/GenBank/DDBJ databases">
        <title>Minimal conservation of predation-associated metabolite biosynthetic gene clusters underscores biosynthetic potential of Myxococcota including descriptions for ten novel species: Archangium lansinium sp. nov., Myxococcus landrumus sp. nov., Nannocystis bai.</title>
        <authorList>
            <person name="Ahearne A."/>
            <person name="Stevens C."/>
            <person name="Dowd S."/>
        </authorList>
    </citation>
    <scope>NUCLEOTIDE SEQUENCE [LARGE SCALE GENOMIC DNA]</scope>
    <source>
        <strain evidence="1 2">RJM3</strain>
    </source>
</reference>
<keyword evidence="2" id="KW-1185">Reference proteome</keyword>
<comment type="caution">
    <text evidence="1">The sequence shown here is derived from an EMBL/GenBank/DDBJ whole genome shotgun (WGS) entry which is preliminary data.</text>
</comment>
<dbReference type="Gene3D" id="1.10.150.110">
    <property type="entry name" value="DNA polymerase beta, N-terminal domain-like"/>
    <property type="match status" value="1"/>
</dbReference>
<organism evidence="1 2">
    <name type="scientific">Polyangium mundeleinium</name>
    <dbReference type="NCBI Taxonomy" id="2995306"/>
    <lineage>
        <taxon>Bacteria</taxon>
        <taxon>Pseudomonadati</taxon>
        <taxon>Myxococcota</taxon>
        <taxon>Polyangia</taxon>
        <taxon>Polyangiales</taxon>
        <taxon>Polyangiaceae</taxon>
        <taxon>Polyangium</taxon>
    </lineage>
</organism>